<dbReference type="EMBL" id="GG666492">
    <property type="protein sequence ID" value="EEN63214.1"/>
    <property type="molecule type" value="Genomic_DNA"/>
</dbReference>
<evidence type="ECO:0000259" key="12">
    <source>
        <dbReference type="Pfam" id="PF19272"/>
    </source>
</evidence>
<feature type="domain" description="Calcineurin-like phosphoesterase" evidence="11">
    <location>
        <begin position="18"/>
        <end position="278"/>
    </location>
</feature>
<dbReference type="GO" id="GO:0006685">
    <property type="term" value="P:sphingomyelin catabolic process"/>
    <property type="evidence" value="ECO:0007669"/>
    <property type="project" value="InterPro"/>
</dbReference>
<keyword evidence="9" id="KW-0325">Glycoprotein</keyword>
<evidence type="ECO:0000256" key="3">
    <source>
        <dbReference type="ARBA" id="ARBA00022525"/>
    </source>
</evidence>
<evidence type="ECO:0000256" key="5">
    <source>
        <dbReference type="ARBA" id="ARBA00022729"/>
    </source>
</evidence>
<keyword evidence="5" id="KW-0732">Signal</keyword>
<evidence type="ECO:0000256" key="6">
    <source>
        <dbReference type="ARBA" id="ARBA00022801"/>
    </source>
</evidence>
<dbReference type="CDD" id="cd00842">
    <property type="entry name" value="MPP_ASMase"/>
    <property type="match status" value="1"/>
</dbReference>
<feature type="binding site" evidence="10">
    <location>
        <position position="25"/>
    </location>
    <ligand>
        <name>Zn(2+)</name>
        <dbReference type="ChEBI" id="CHEBI:29105"/>
        <label>1</label>
    </ligand>
</feature>
<keyword evidence="4 10" id="KW-0479">Metal-binding</keyword>
<dbReference type="SUPFAM" id="SSF56300">
    <property type="entry name" value="Metallo-dependent phosphatases"/>
    <property type="match status" value="1"/>
</dbReference>
<gene>
    <name evidence="13" type="ORF">BRAFLDRAFT_67999</name>
</gene>
<feature type="binding site" evidence="10">
    <location>
        <position position="23"/>
    </location>
    <ligand>
        <name>Zn(2+)</name>
        <dbReference type="ChEBI" id="CHEBI:29105"/>
        <label>1</label>
    </ligand>
</feature>
<dbReference type="Pfam" id="PF19272">
    <property type="entry name" value="ASMase_C"/>
    <property type="match status" value="1"/>
</dbReference>
<dbReference type="PANTHER" id="PTHR10340:SF57">
    <property type="entry name" value="METALLOPHOS DOMAIN-CONTAINING PROTEIN"/>
    <property type="match status" value="1"/>
</dbReference>
<keyword evidence="3" id="KW-0964">Secreted</keyword>
<dbReference type="InterPro" id="IPR004843">
    <property type="entry name" value="Calcineurin-like_PHP"/>
</dbReference>
<feature type="binding site" evidence="10">
    <location>
        <position position="90"/>
    </location>
    <ligand>
        <name>Zn(2+)</name>
        <dbReference type="ChEBI" id="CHEBI:29105"/>
        <label>2</label>
    </ligand>
</feature>
<evidence type="ECO:0000256" key="7">
    <source>
        <dbReference type="ARBA" id="ARBA00022833"/>
    </source>
</evidence>
<dbReference type="GO" id="GO:0016020">
    <property type="term" value="C:membrane"/>
    <property type="evidence" value="ECO:0007669"/>
    <property type="project" value="GOC"/>
</dbReference>
<name>C3Y9F8_BRAFL</name>
<organism>
    <name type="scientific">Branchiostoma floridae</name>
    <name type="common">Florida lancelet</name>
    <name type="synonym">Amphioxus</name>
    <dbReference type="NCBI Taxonomy" id="7739"/>
    <lineage>
        <taxon>Eukaryota</taxon>
        <taxon>Metazoa</taxon>
        <taxon>Chordata</taxon>
        <taxon>Cephalochordata</taxon>
        <taxon>Leptocardii</taxon>
        <taxon>Amphioxiformes</taxon>
        <taxon>Branchiostomatidae</taxon>
        <taxon>Branchiostoma</taxon>
    </lineage>
</organism>
<dbReference type="AlphaFoldDB" id="C3Y9F8"/>
<protein>
    <submittedName>
        <fullName evidence="13">Uncharacterized protein</fullName>
    </submittedName>
</protein>
<dbReference type="InParanoid" id="C3Y9F8"/>
<comment type="similarity">
    <text evidence="2">Belongs to the acid sphingomyelinase family.</text>
</comment>
<dbReference type="InterPro" id="IPR045473">
    <property type="entry name" value="ASM_C"/>
</dbReference>
<proteinExistence type="inferred from homology"/>
<evidence type="ECO:0000313" key="13">
    <source>
        <dbReference type="EMBL" id="EEN63214.1"/>
    </source>
</evidence>
<dbReference type="GO" id="GO:0005615">
    <property type="term" value="C:extracellular space"/>
    <property type="evidence" value="ECO:0007669"/>
    <property type="project" value="InterPro"/>
</dbReference>
<feature type="binding site" evidence="10">
    <location>
        <position position="235"/>
    </location>
    <ligand>
        <name>Zn(2+)</name>
        <dbReference type="ChEBI" id="CHEBI:29105"/>
        <label>2</label>
    </ligand>
</feature>
<sequence length="481" mass="54008">MYTTRGTPFELNDVIGVFWHVTDFHYDFTYLDGAENGTICDSQTAGQPTPNDPGEWGDYICDAPWRLINDTVYAMKAIQPNPDFIIWTGDDTPHIYNDKMNTEVVLSIIGNLTDLIRSVFPNTQVYPVLGNHDYHPKHQMPPAPNTVYNATWNMWNVPAWLPSDVMNTFVNGAYYTVLISPGLRLVGLNTVYYYTNDKVTAPTDSNTDPAGQFAWLEGVLQQAQTDNEKVFLIGHVPPGFFERSKGKSWFYPEYNRRYMQVVARYADVIKGQFFAHQHLDSFRLFYDDQGRAVNSMLLAPAVTPWMTTLGGVGANNPGIRLVSYDKTTGDLTVSAIRQLIGSLYLNPVFVTLEDVNQYYSNLALANTQGSPLWGHEYSLKHTFNLPDASPASLQNLLDSFSNSSSDNFEKYYLYNSVSHDRSTCEGDCKTTQLCAIKEVDYDKYQECIDAPSSGANAALFSVLLSFEMFLPFVVATFALAA</sequence>
<dbReference type="GO" id="GO:0004767">
    <property type="term" value="F:sphingomyelin phosphodiesterase activity"/>
    <property type="evidence" value="ECO:0007669"/>
    <property type="project" value="InterPro"/>
</dbReference>
<dbReference type="PIRSF" id="PIRSF036767">
    <property type="entry name" value="ASM-like_PDE"/>
    <property type="match status" value="1"/>
</dbReference>
<comment type="subcellular location">
    <subcellularLocation>
        <location evidence="1">Secreted</location>
    </subcellularLocation>
</comment>
<keyword evidence="8" id="KW-1015">Disulfide bond</keyword>
<dbReference type="PANTHER" id="PTHR10340">
    <property type="entry name" value="SPHINGOMYELIN PHOSPHODIESTERASE"/>
    <property type="match status" value="1"/>
</dbReference>
<dbReference type="GO" id="GO:0046872">
    <property type="term" value="F:metal ion binding"/>
    <property type="evidence" value="ECO:0007669"/>
    <property type="project" value="UniProtKB-KW"/>
</dbReference>
<dbReference type="InterPro" id="IPR041805">
    <property type="entry name" value="ASMase/PPN1_MPP"/>
</dbReference>
<keyword evidence="7 10" id="KW-0862">Zinc</keyword>
<evidence type="ECO:0000259" key="11">
    <source>
        <dbReference type="Pfam" id="PF00149"/>
    </source>
</evidence>
<keyword evidence="6" id="KW-0378">Hydrolase</keyword>
<dbReference type="InterPro" id="IPR017064">
    <property type="entry name" value="ASM-like_Pdiesterase_prd"/>
</dbReference>
<comment type="cofactor">
    <cofactor evidence="10">
        <name>Zn(2+)</name>
        <dbReference type="ChEBI" id="CHEBI:29105"/>
    </cofactor>
    <text evidence="10">Binds 2 Zn(2+) per subunit.</text>
</comment>
<evidence type="ECO:0000256" key="10">
    <source>
        <dbReference type="PIRSR" id="PIRSR036767-51"/>
    </source>
</evidence>
<dbReference type="eggNOG" id="KOG3770">
    <property type="taxonomic scope" value="Eukaryota"/>
</dbReference>
<feature type="binding site" evidence="10">
    <location>
        <position position="131"/>
    </location>
    <ligand>
        <name>Zn(2+)</name>
        <dbReference type="ChEBI" id="CHEBI:29105"/>
        <label>2</label>
    </ligand>
</feature>
<dbReference type="Pfam" id="PF00149">
    <property type="entry name" value="Metallophos"/>
    <property type="match status" value="1"/>
</dbReference>
<evidence type="ECO:0000256" key="8">
    <source>
        <dbReference type="ARBA" id="ARBA00023157"/>
    </source>
</evidence>
<feature type="binding site" evidence="10">
    <location>
        <position position="90"/>
    </location>
    <ligand>
        <name>Zn(2+)</name>
        <dbReference type="ChEBI" id="CHEBI:29105"/>
        <label>1</label>
    </ligand>
</feature>
<reference evidence="13" key="1">
    <citation type="journal article" date="2008" name="Nature">
        <title>The amphioxus genome and the evolution of the chordate karyotype.</title>
        <authorList>
            <consortium name="US DOE Joint Genome Institute (JGI-PGF)"/>
            <person name="Putnam N.H."/>
            <person name="Butts T."/>
            <person name="Ferrier D.E.K."/>
            <person name="Furlong R.F."/>
            <person name="Hellsten U."/>
            <person name="Kawashima T."/>
            <person name="Robinson-Rechavi M."/>
            <person name="Shoguchi E."/>
            <person name="Terry A."/>
            <person name="Yu J.-K."/>
            <person name="Benito-Gutierrez E.L."/>
            <person name="Dubchak I."/>
            <person name="Garcia-Fernandez J."/>
            <person name="Gibson-Brown J.J."/>
            <person name="Grigoriev I.V."/>
            <person name="Horton A.C."/>
            <person name="de Jong P.J."/>
            <person name="Jurka J."/>
            <person name="Kapitonov V.V."/>
            <person name="Kohara Y."/>
            <person name="Kuroki Y."/>
            <person name="Lindquist E."/>
            <person name="Lucas S."/>
            <person name="Osoegawa K."/>
            <person name="Pennacchio L.A."/>
            <person name="Salamov A.A."/>
            <person name="Satou Y."/>
            <person name="Sauka-Spengler T."/>
            <person name="Schmutz J."/>
            <person name="Shin-I T."/>
            <person name="Toyoda A."/>
            <person name="Bronner-Fraser M."/>
            <person name="Fujiyama A."/>
            <person name="Holland L.Z."/>
            <person name="Holland P.W.H."/>
            <person name="Satoh N."/>
            <person name="Rokhsar D.S."/>
        </authorList>
    </citation>
    <scope>NUCLEOTIDE SEQUENCE [LARGE SCALE GENOMIC DNA]</scope>
    <source>
        <strain evidence="13">S238N-H82</strain>
        <tissue evidence="13">Testes</tissue>
    </source>
</reference>
<evidence type="ECO:0000256" key="1">
    <source>
        <dbReference type="ARBA" id="ARBA00004613"/>
    </source>
</evidence>
<dbReference type="Gene3D" id="3.60.21.10">
    <property type="match status" value="1"/>
</dbReference>
<accession>C3Y9F8</accession>
<evidence type="ECO:0000256" key="9">
    <source>
        <dbReference type="ARBA" id="ARBA00023180"/>
    </source>
</evidence>
<feature type="binding site" evidence="10">
    <location>
        <position position="278"/>
    </location>
    <ligand>
        <name>Zn(2+)</name>
        <dbReference type="ChEBI" id="CHEBI:29105"/>
        <label>1</label>
    </ligand>
</feature>
<dbReference type="InterPro" id="IPR029052">
    <property type="entry name" value="Metallo-depent_PP-like"/>
</dbReference>
<evidence type="ECO:0000256" key="4">
    <source>
        <dbReference type="ARBA" id="ARBA00022723"/>
    </source>
</evidence>
<feature type="domain" description="Sphingomyelin phosphodiesterase C-terminal" evidence="12">
    <location>
        <begin position="350"/>
        <end position="449"/>
    </location>
</feature>
<evidence type="ECO:0000256" key="2">
    <source>
        <dbReference type="ARBA" id="ARBA00008234"/>
    </source>
</evidence>
<feature type="binding site" evidence="10">
    <location>
        <position position="276"/>
    </location>
    <ligand>
        <name>Zn(2+)</name>
        <dbReference type="ChEBI" id="CHEBI:29105"/>
        <label>2</label>
    </ligand>
</feature>